<feature type="compositionally biased region" description="Polar residues" evidence="4">
    <location>
        <begin position="78"/>
        <end position="87"/>
    </location>
</feature>
<evidence type="ECO:0000259" key="6">
    <source>
        <dbReference type="PROSITE" id="PS50106"/>
    </source>
</evidence>
<dbReference type="GO" id="GO:0043161">
    <property type="term" value="P:proteasome-mediated ubiquitin-dependent protein catabolic process"/>
    <property type="evidence" value="ECO:0007669"/>
    <property type="project" value="TreeGrafter"/>
</dbReference>
<dbReference type="Gene3D" id="2.30.42.10">
    <property type="match status" value="1"/>
</dbReference>
<accession>A0A8K0KKQ1</accession>
<dbReference type="CDD" id="cd00136">
    <property type="entry name" value="PDZ_canonical"/>
    <property type="match status" value="1"/>
</dbReference>
<evidence type="ECO:0000256" key="1">
    <source>
        <dbReference type="ARBA" id="ARBA00022771"/>
    </source>
</evidence>
<dbReference type="InterPro" id="IPR001841">
    <property type="entry name" value="Znf_RING"/>
</dbReference>
<feature type="domain" description="RING-type" evidence="5">
    <location>
        <begin position="210"/>
        <end position="245"/>
    </location>
</feature>
<keyword evidence="1 3" id="KW-0479">Metal-binding</keyword>
<dbReference type="SMART" id="SM00228">
    <property type="entry name" value="PDZ"/>
    <property type="match status" value="1"/>
</dbReference>
<feature type="region of interest" description="Disordered" evidence="4">
    <location>
        <begin position="62"/>
        <end position="87"/>
    </location>
</feature>
<evidence type="ECO:0008006" key="9">
    <source>
        <dbReference type="Google" id="ProtNLM"/>
    </source>
</evidence>
<proteinExistence type="predicted"/>
<comment type="caution">
    <text evidence="7">The sequence shown here is derived from an EMBL/GenBank/DDBJ whole genome shotgun (WGS) entry which is preliminary data.</text>
</comment>
<dbReference type="GO" id="GO:0005737">
    <property type="term" value="C:cytoplasm"/>
    <property type="evidence" value="ECO:0007669"/>
    <property type="project" value="TreeGrafter"/>
</dbReference>
<keyword evidence="1 3" id="KW-0863">Zinc-finger</keyword>
<evidence type="ECO:0000256" key="2">
    <source>
        <dbReference type="ARBA" id="ARBA00022833"/>
    </source>
</evidence>
<dbReference type="InterPro" id="IPR036034">
    <property type="entry name" value="PDZ_sf"/>
</dbReference>
<dbReference type="InterPro" id="IPR004162">
    <property type="entry name" value="SINA-like_animal"/>
</dbReference>
<evidence type="ECO:0000313" key="8">
    <source>
        <dbReference type="Proteomes" id="UP000792457"/>
    </source>
</evidence>
<reference evidence="7" key="1">
    <citation type="submission" date="2013-04" db="EMBL/GenBank/DDBJ databases">
        <authorList>
            <person name="Qu J."/>
            <person name="Murali S.C."/>
            <person name="Bandaranaike D."/>
            <person name="Bellair M."/>
            <person name="Blankenburg K."/>
            <person name="Chao H."/>
            <person name="Dinh H."/>
            <person name="Doddapaneni H."/>
            <person name="Downs B."/>
            <person name="Dugan-Rocha S."/>
            <person name="Elkadiri S."/>
            <person name="Gnanaolivu R.D."/>
            <person name="Hernandez B."/>
            <person name="Javaid M."/>
            <person name="Jayaseelan J.C."/>
            <person name="Lee S."/>
            <person name="Li M."/>
            <person name="Ming W."/>
            <person name="Munidasa M."/>
            <person name="Muniz J."/>
            <person name="Nguyen L."/>
            <person name="Ongeri F."/>
            <person name="Osuji N."/>
            <person name="Pu L.-L."/>
            <person name="Puazo M."/>
            <person name="Qu C."/>
            <person name="Quiroz J."/>
            <person name="Raj R."/>
            <person name="Weissenberger G."/>
            <person name="Xin Y."/>
            <person name="Zou X."/>
            <person name="Han Y."/>
            <person name="Richards S."/>
            <person name="Worley K."/>
            <person name="Muzny D."/>
            <person name="Gibbs R."/>
        </authorList>
    </citation>
    <scope>NUCLEOTIDE SEQUENCE</scope>
    <source>
        <strain evidence="7">Sampled in the wild</strain>
    </source>
</reference>
<sequence>MTLQQGSSTAMPVRFPDTGTNDTVDGSIREEISTQTEAEISGDQNGDARNPNVRLCYLRHRKQPEPPEMTESAEEGTESQTQTKNQQGAYGISISRSAWDPYPWVCGVSPGGAAEEAGLRRGDCLLKVGPTSLLGLPVSEVAEALRSDGGEEGLRLEVWNAEGEEEVAGATGGRVSGDSLLRKSGLRGPLPSALQRLSSCLSTIVATLECPVCLECPLPPPAQQCPNGHILCLRCRLRSCRCPIC</sequence>
<reference evidence="7" key="2">
    <citation type="submission" date="2017-10" db="EMBL/GenBank/DDBJ databases">
        <title>Ladona fulva Genome sequencing and assembly.</title>
        <authorList>
            <person name="Murali S."/>
            <person name="Richards S."/>
            <person name="Bandaranaike D."/>
            <person name="Bellair M."/>
            <person name="Blankenburg K."/>
            <person name="Chao H."/>
            <person name="Dinh H."/>
            <person name="Doddapaneni H."/>
            <person name="Dugan-Rocha S."/>
            <person name="Elkadiri S."/>
            <person name="Gnanaolivu R."/>
            <person name="Hernandez B."/>
            <person name="Skinner E."/>
            <person name="Javaid M."/>
            <person name="Lee S."/>
            <person name="Li M."/>
            <person name="Ming W."/>
            <person name="Munidasa M."/>
            <person name="Muniz J."/>
            <person name="Nguyen L."/>
            <person name="Hughes D."/>
            <person name="Osuji N."/>
            <person name="Pu L.-L."/>
            <person name="Puazo M."/>
            <person name="Qu C."/>
            <person name="Quiroz J."/>
            <person name="Raj R."/>
            <person name="Weissenberger G."/>
            <person name="Xin Y."/>
            <person name="Zou X."/>
            <person name="Han Y."/>
            <person name="Worley K."/>
            <person name="Muzny D."/>
            <person name="Gibbs R."/>
        </authorList>
    </citation>
    <scope>NUCLEOTIDE SEQUENCE</scope>
    <source>
        <strain evidence="7">Sampled in the wild</strain>
    </source>
</reference>
<dbReference type="GO" id="GO:0008270">
    <property type="term" value="F:zinc ion binding"/>
    <property type="evidence" value="ECO:0007669"/>
    <property type="project" value="UniProtKB-KW"/>
</dbReference>
<keyword evidence="8" id="KW-1185">Reference proteome</keyword>
<feature type="non-terminal residue" evidence="7">
    <location>
        <position position="1"/>
    </location>
</feature>
<dbReference type="PANTHER" id="PTHR45877:SF2">
    <property type="entry name" value="E3 UBIQUITIN-PROTEIN LIGASE SINA-RELATED"/>
    <property type="match status" value="1"/>
</dbReference>
<dbReference type="InterPro" id="IPR001478">
    <property type="entry name" value="PDZ"/>
</dbReference>
<feature type="region of interest" description="Disordered" evidence="4">
    <location>
        <begin position="1"/>
        <end position="27"/>
    </location>
</feature>
<dbReference type="GO" id="GO:0061630">
    <property type="term" value="F:ubiquitin protein ligase activity"/>
    <property type="evidence" value="ECO:0007669"/>
    <property type="project" value="TreeGrafter"/>
</dbReference>
<dbReference type="EMBL" id="KZ308985">
    <property type="protein sequence ID" value="KAG8236078.1"/>
    <property type="molecule type" value="Genomic_DNA"/>
</dbReference>
<evidence type="ECO:0000256" key="3">
    <source>
        <dbReference type="PROSITE-ProRule" id="PRU00175"/>
    </source>
</evidence>
<dbReference type="PROSITE" id="PS50106">
    <property type="entry name" value="PDZ"/>
    <property type="match status" value="1"/>
</dbReference>
<dbReference type="InterPro" id="IPR041489">
    <property type="entry name" value="PDZ_6"/>
</dbReference>
<evidence type="ECO:0000256" key="4">
    <source>
        <dbReference type="SAM" id="MobiDB-lite"/>
    </source>
</evidence>
<keyword evidence="2" id="KW-0862">Zinc</keyword>
<dbReference type="OrthoDB" id="10009200at2759"/>
<evidence type="ECO:0000259" key="5">
    <source>
        <dbReference type="PROSITE" id="PS50089"/>
    </source>
</evidence>
<dbReference type="SUPFAM" id="SSF50156">
    <property type="entry name" value="PDZ domain-like"/>
    <property type="match status" value="1"/>
</dbReference>
<name>A0A8K0KKQ1_LADFU</name>
<dbReference type="GO" id="GO:0031624">
    <property type="term" value="F:ubiquitin conjugating enzyme binding"/>
    <property type="evidence" value="ECO:0007669"/>
    <property type="project" value="TreeGrafter"/>
</dbReference>
<evidence type="ECO:0000313" key="7">
    <source>
        <dbReference type="EMBL" id="KAG8236078.1"/>
    </source>
</evidence>
<feature type="compositionally biased region" description="Polar residues" evidence="4">
    <location>
        <begin position="1"/>
        <end position="10"/>
    </location>
</feature>
<dbReference type="PANTHER" id="PTHR45877">
    <property type="entry name" value="E3 UBIQUITIN-PROTEIN LIGASE SIAH2"/>
    <property type="match status" value="1"/>
</dbReference>
<dbReference type="Proteomes" id="UP000792457">
    <property type="component" value="Unassembled WGS sequence"/>
</dbReference>
<protein>
    <recommendedName>
        <fullName evidence="9">PDZ domain-containing protein</fullName>
    </recommendedName>
</protein>
<feature type="domain" description="PDZ" evidence="6">
    <location>
        <begin position="84"/>
        <end position="160"/>
    </location>
</feature>
<dbReference type="Pfam" id="PF17820">
    <property type="entry name" value="PDZ_6"/>
    <property type="match status" value="1"/>
</dbReference>
<organism evidence="7 8">
    <name type="scientific">Ladona fulva</name>
    <name type="common">Scarce chaser dragonfly</name>
    <name type="synonym">Libellula fulva</name>
    <dbReference type="NCBI Taxonomy" id="123851"/>
    <lineage>
        <taxon>Eukaryota</taxon>
        <taxon>Metazoa</taxon>
        <taxon>Ecdysozoa</taxon>
        <taxon>Arthropoda</taxon>
        <taxon>Hexapoda</taxon>
        <taxon>Insecta</taxon>
        <taxon>Pterygota</taxon>
        <taxon>Palaeoptera</taxon>
        <taxon>Odonata</taxon>
        <taxon>Epiprocta</taxon>
        <taxon>Anisoptera</taxon>
        <taxon>Libelluloidea</taxon>
        <taxon>Libellulidae</taxon>
        <taxon>Ladona</taxon>
    </lineage>
</organism>
<dbReference type="AlphaFoldDB" id="A0A8K0KKQ1"/>
<dbReference type="PROSITE" id="PS50089">
    <property type="entry name" value="ZF_RING_2"/>
    <property type="match status" value="1"/>
</dbReference>
<gene>
    <name evidence="7" type="ORF">J437_LFUL016666</name>
</gene>